<dbReference type="InterPro" id="IPR029036">
    <property type="entry name" value="P5CR_dimer"/>
</dbReference>
<dbReference type="InterPro" id="IPR008927">
    <property type="entry name" value="6-PGluconate_DH-like_C_sf"/>
</dbReference>
<sequence length="270" mass="27977">MSLSLLLVGSGKMGQAMLGGWIDHQVDPANIVVIDPNSENLAVALKLGCRGIGAASEIPTDFKPDVIVLAVKPQIISDVLPTFRAYAETGSLVVSIAAGTRIATFEAAFGETAAVIRAMPNTPAAVHQGMIVCCPNPHVSLVQKNHCDWLMRAIGSVAWIEDEGLMDAVTGLSGSGPAYVFYMVEAMTAAGVQAGLPEELAIQLAQETVAGAGALVRQSDETAAQLRKNVTSPNGTTAAGLEVLMNEKSGLGPLMEKTVAAATIRSKELG</sequence>
<dbReference type="Pfam" id="PF14748">
    <property type="entry name" value="P5CR_dimer"/>
    <property type="match status" value="1"/>
</dbReference>
<evidence type="ECO:0000256" key="3">
    <source>
        <dbReference type="ARBA" id="ARBA00023002"/>
    </source>
</evidence>
<organism evidence="9 10">
    <name type="scientific">Sneathiella litorea</name>
    <dbReference type="NCBI Taxonomy" id="2606216"/>
    <lineage>
        <taxon>Bacteria</taxon>
        <taxon>Pseudomonadati</taxon>
        <taxon>Pseudomonadota</taxon>
        <taxon>Alphaproteobacteria</taxon>
        <taxon>Sneathiellales</taxon>
        <taxon>Sneathiellaceae</taxon>
        <taxon>Sneathiella</taxon>
    </lineage>
</organism>
<dbReference type="Pfam" id="PF03807">
    <property type="entry name" value="F420_oxidored"/>
    <property type="match status" value="1"/>
</dbReference>
<dbReference type="Proteomes" id="UP000476030">
    <property type="component" value="Unassembled WGS sequence"/>
</dbReference>
<proteinExistence type="inferred from homology"/>
<dbReference type="Gene3D" id="1.10.3730.10">
    <property type="entry name" value="ProC C-terminal domain-like"/>
    <property type="match status" value="1"/>
</dbReference>
<dbReference type="GO" id="GO:0055129">
    <property type="term" value="P:L-proline biosynthetic process"/>
    <property type="evidence" value="ECO:0007669"/>
    <property type="project" value="UniProtKB-UniRule"/>
</dbReference>
<comment type="pathway">
    <text evidence="4">Amino-acid biosynthesis; L-proline biosynthesis; L-proline from L-glutamate 5-semialdehyde: step 1/1.</text>
</comment>
<dbReference type="EC" id="1.5.1.2" evidence="4 5"/>
<evidence type="ECO:0000313" key="10">
    <source>
        <dbReference type="Proteomes" id="UP000476030"/>
    </source>
</evidence>
<keyword evidence="2 4" id="KW-0521">NADP</keyword>
<reference evidence="9 10" key="1">
    <citation type="submission" date="2019-12" db="EMBL/GenBank/DDBJ databases">
        <title>Snethiella sp. nov. sp. isolated from sea sand.</title>
        <authorList>
            <person name="Kim J."/>
            <person name="Jeong S.E."/>
            <person name="Jung H.S."/>
            <person name="Jeon C.O."/>
        </authorList>
    </citation>
    <scope>NUCLEOTIDE SEQUENCE [LARGE SCALE GENOMIC DNA]</scope>
    <source>
        <strain evidence="9 10">DP05</strain>
    </source>
</reference>
<evidence type="ECO:0000259" key="8">
    <source>
        <dbReference type="Pfam" id="PF14748"/>
    </source>
</evidence>
<feature type="domain" description="Pyrroline-5-carboxylate reductase catalytic N-terminal" evidence="7">
    <location>
        <begin position="7"/>
        <end position="99"/>
    </location>
</feature>
<keyword evidence="4" id="KW-0028">Amino-acid biosynthesis</keyword>
<evidence type="ECO:0000256" key="2">
    <source>
        <dbReference type="ARBA" id="ARBA00022857"/>
    </source>
</evidence>
<evidence type="ECO:0000256" key="1">
    <source>
        <dbReference type="ARBA" id="ARBA00005525"/>
    </source>
</evidence>
<comment type="catalytic activity">
    <reaction evidence="4">
        <text>L-proline + NAD(+) = (S)-1-pyrroline-5-carboxylate + NADH + 2 H(+)</text>
        <dbReference type="Rhea" id="RHEA:14105"/>
        <dbReference type="ChEBI" id="CHEBI:15378"/>
        <dbReference type="ChEBI" id="CHEBI:17388"/>
        <dbReference type="ChEBI" id="CHEBI:57540"/>
        <dbReference type="ChEBI" id="CHEBI:57945"/>
        <dbReference type="ChEBI" id="CHEBI:60039"/>
        <dbReference type="EC" id="1.5.1.2"/>
    </reaction>
</comment>
<dbReference type="PANTHER" id="PTHR11645">
    <property type="entry name" value="PYRROLINE-5-CARBOXYLATE REDUCTASE"/>
    <property type="match status" value="1"/>
</dbReference>
<dbReference type="PIRSF" id="PIRSF000193">
    <property type="entry name" value="Pyrrol-5-carb_rd"/>
    <property type="match status" value="1"/>
</dbReference>
<evidence type="ECO:0000259" key="7">
    <source>
        <dbReference type="Pfam" id="PF03807"/>
    </source>
</evidence>
<dbReference type="InterPro" id="IPR028939">
    <property type="entry name" value="P5C_Rdtase_cat_N"/>
</dbReference>
<dbReference type="PANTHER" id="PTHR11645:SF0">
    <property type="entry name" value="PYRROLINE-5-CARBOXYLATE REDUCTASE 3"/>
    <property type="match status" value="1"/>
</dbReference>
<dbReference type="UniPathway" id="UPA00098">
    <property type="reaction ID" value="UER00361"/>
</dbReference>
<dbReference type="InterPro" id="IPR000304">
    <property type="entry name" value="Pyrroline-COOH_reductase"/>
</dbReference>
<comment type="function">
    <text evidence="4">Catalyzes the reduction of 1-pyrroline-5-carboxylate (PCA) to L-proline.</text>
</comment>
<comment type="catalytic activity">
    <reaction evidence="4">
        <text>L-proline + NADP(+) = (S)-1-pyrroline-5-carboxylate + NADPH + 2 H(+)</text>
        <dbReference type="Rhea" id="RHEA:14109"/>
        <dbReference type="ChEBI" id="CHEBI:15378"/>
        <dbReference type="ChEBI" id="CHEBI:17388"/>
        <dbReference type="ChEBI" id="CHEBI:57783"/>
        <dbReference type="ChEBI" id="CHEBI:58349"/>
        <dbReference type="ChEBI" id="CHEBI:60039"/>
        <dbReference type="EC" id="1.5.1.2"/>
    </reaction>
</comment>
<comment type="subcellular location">
    <subcellularLocation>
        <location evidence="4">Cytoplasm</location>
    </subcellularLocation>
</comment>
<dbReference type="HAMAP" id="MF_01925">
    <property type="entry name" value="P5C_reductase"/>
    <property type="match status" value="1"/>
</dbReference>
<comment type="similarity">
    <text evidence="1 4">Belongs to the pyrroline-5-carboxylate reductase family.</text>
</comment>
<keyword evidence="4" id="KW-0963">Cytoplasm</keyword>
<dbReference type="EMBL" id="WTUW01000009">
    <property type="protein sequence ID" value="MZR32453.1"/>
    <property type="molecule type" value="Genomic_DNA"/>
</dbReference>
<keyword evidence="10" id="KW-1185">Reference proteome</keyword>
<keyword evidence="4" id="KW-0641">Proline biosynthesis</keyword>
<evidence type="ECO:0000256" key="4">
    <source>
        <dbReference type="HAMAP-Rule" id="MF_01925"/>
    </source>
</evidence>
<accession>A0A6L8WDN3</accession>
<protein>
    <recommendedName>
        <fullName evidence="4 5">Pyrroline-5-carboxylate reductase</fullName>
        <shortName evidence="4">P5C reductase</shortName>
        <shortName evidence="4">P5CR</shortName>
        <ecNumber evidence="4 5">1.5.1.2</ecNumber>
    </recommendedName>
    <alternativeName>
        <fullName evidence="4">PCA reductase</fullName>
    </alternativeName>
</protein>
<dbReference type="Gene3D" id="3.40.50.720">
    <property type="entry name" value="NAD(P)-binding Rossmann-like Domain"/>
    <property type="match status" value="1"/>
</dbReference>
<dbReference type="InterPro" id="IPR036291">
    <property type="entry name" value="NAD(P)-bd_dom_sf"/>
</dbReference>
<comment type="caution">
    <text evidence="9">The sequence shown here is derived from an EMBL/GenBank/DDBJ whole genome shotgun (WGS) entry which is preliminary data.</text>
</comment>
<dbReference type="GO" id="GO:0004735">
    <property type="term" value="F:pyrroline-5-carboxylate reductase activity"/>
    <property type="evidence" value="ECO:0007669"/>
    <property type="project" value="UniProtKB-UniRule"/>
</dbReference>
<dbReference type="AlphaFoldDB" id="A0A6L8WDN3"/>
<dbReference type="GO" id="GO:0005737">
    <property type="term" value="C:cytoplasm"/>
    <property type="evidence" value="ECO:0007669"/>
    <property type="project" value="UniProtKB-SubCell"/>
</dbReference>
<feature type="binding site" evidence="6">
    <location>
        <begin position="70"/>
        <end position="73"/>
    </location>
    <ligand>
        <name>NADP(+)</name>
        <dbReference type="ChEBI" id="CHEBI:58349"/>
    </ligand>
</feature>
<evidence type="ECO:0000256" key="6">
    <source>
        <dbReference type="PIRSR" id="PIRSR000193-1"/>
    </source>
</evidence>
<dbReference type="SUPFAM" id="SSF48179">
    <property type="entry name" value="6-phosphogluconate dehydrogenase C-terminal domain-like"/>
    <property type="match status" value="1"/>
</dbReference>
<keyword evidence="3 4" id="KW-0560">Oxidoreductase</keyword>
<evidence type="ECO:0000313" key="9">
    <source>
        <dbReference type="EMBL" id="MZR32453.1"/>
    </source>
</evidence>
<dbReference type="FunFam" id="1.10.3730.10:FF:000001">
    <property type="entry name" value="Pyrroline-5-carboxylate reductase"/>
    <property type="match status" value="1"/>
</dbReference>
<dbReference type="NCBIfam" id="TIGR00112">
    <property type="entry name" value="proC"/>
    <property type="match status" value="1"/>
</dbReference>
<evidence type="ECO:0000256" key="5">
    <source>
        <dbReference type="NCBIfam" id="TIGR00112"/>
    </source>
</evidence>
<gene>
    <name evidence="4" type="primary">proC</name>
    <name evidence="9" type="ORF">GQE98_17570</name>
</gene>
<dbReference type="SUPFAM" id="SSF51735">
    <property type="entry name" value="NAD(P)-binding Rossmann-fold domains"/>
    <property type="match status" value="1"/>
</dbReference>
<dbReference type="RefSeq" id="WP_161317191.1">
    <property type="nucleotide sequence ID" value="NZ_WTUW01000009.1"/>
</dbReference>
<name>A0A6L8WDN3_9PROT</name>
<feature type="domain" description="Pyrroline-5-carboxylate reductase dimerisation" evidence="8">
    <location>
        <begin position="163"/>
        <end position="269"/>
    </location>
</feature>